<dbReference type="EMBL" id="VSSQ01004204">
    <property type="protein sequence ID" value="MPM24181.1"/>
    <property type="molecule type" value="Genomic_DNA"/>
</dbReference>
<name>A0A644Y8C4_9ZZZZ</name>
<reference evidence="1" key="1">
    <citation type="submission" date="2019-08" db="EMBL/GenBank/DDBJ databases">
        <authorList>
            <person name="Kucharzyk K."/>
            <person name="Murdoch R.W."/>
            <person name="Higgins S."/>
            <person name="Loffler F."/>
        </authorList>
    </citation>
    <scope>NUCLEOTIDE SEQUENCE</scope>
</reference>
<sequence length="143" mass="15885">MDDESSSFRERKGDFLDQRALAGVSEEKVLDFHGDTLHQFCSSLELSIHLVLVFHFQKERFGLAGKEGDTLFPTYLDTMGLVVCNSGFTDEIYVCTLDAETAHQECGCLPCRCIVGTEAVFGSTVADEEFLEGEERMKPATCI</sequence>
<gene>
    <name evidence="1" type="ORF">SDC9_70662</name>
</gene>
<accession>A0A644Y8C4</accession>
<proteinExistence type="predicted"/>
<evidence type="ECO:0000313" key="1">
    <source>
        <dbReference type="EMBL" id="MPM24181.1"/>
    </source>
</evidence>
<protein>
    <submittedName>
        <fullName evidence="1">Uncharacterized protein</fullName>
    </submittedName>
</protein>
<organism evidence="1">
    <name type="scientific">bioreactor metagenome</name>
    <dbReference type="NCBI Taxonomy" id="1076179"/>
    <lineage>
        <taxon>unclassified sequences</taxon>
        <taxon>metagenomes</taxon>
        <taxon>ecological metagenomes</taxon>
    </lineage>
</organism>
<comment type="caution">
    <text evidence="1">The sequence shown here is derived from an EMBL/GenBank/DDBJ whole genome shotgun (WGS) entry which is preliminary data.</text>
</comment>
<dbReference type="AlphaFoldDB" id="A0A644Y8C4"/>